<dbReference type="Proteomes" id="UP000887575">
    <property type="component" value="Unassembled WGS sequence"/>
</dbReference>
<sequence>MYFSKISLHFQEPSTLSPTDFPTPDILTTETGETTVDSGEIHSTMMLTPDETPEPITRITPVEQTASSTETFTHTVETSTFSTTSFEQTTEFIHTIQPDSTPISIDPITATSMETLATSGVPMVTLTDDFPKPPTPAWQTGRWSSSTITSPVSITFSTVSETFETTSLSEQDQAIQHACGQKDEV</sequence>
<dbReference type="WBParaSite" id="MBELARI_LOCUS20088">
    <property type="protein sequence ID" value="MBELARI_LOCUS20088"/>
    <property type="gene ID" value="MBELARI_LOCUS20088"/>
</dbReference>
<dbReference type="AlphaFoldDB" id="A0AAF3F0T0"/>
<accession>A0AAF3F0T0</accession>
<organism evidence="1 2">
    <name type="scientific">Mesorhabditis belari</name>
    <dbReference type="NCBI Taxonomy" id="2138241"/>
    <lineage>
        <taxon>Eukaryota</taxon>
        <taxon>Metazoa</taxon>
        <taxon>Ecdysozoa</taxon>
        <taxon>Nematoda</taxon>
        <taxon>Chromadorea</taxon>
        <taxon>Rhabditida</taxon>
        <taxon>Rhabditina</taxon>
        <taxon>Rhabditomorpha</taxon>
        <taxon>Rhabditoidea</taxon>
        <taxon>Rhabditidae</taxon>
        <taxon>Mesorhabditinae</taxon>
        <taxon>Mesorhabditis</taxon>
    </lineage>
</organism>
<protein>
    <submittedName>
        <fullName evidence="2">Uncharacterized protein</fullName>
    </submittedName>
</protein>
<keyword evidence="1" id="KW-1185">Reference proteome</keyword>
<name>A0AAF3F0T0_9BILA</name>
<proteinExistence type="predicted"/>
<evidence type="ECO:0000313" key="1">
    <source>
        <dbReference type="Proteomes" id="UP000887575"/>
    </source>
</evidence>
<evidence type="ECO:0000313" key="2">
    <source>
        <dbReference type="WBParaSite" id="MBELARI_LOCUS20088"/>
    </source>
</evidence>
<reference evidence="2" key="1">
    <citation type="submission" date="2024-02" db="UniProtKB">
        <authorList>
            <consortium name="WormBaseParasite"/>
        </authorList>
    </citation>
    <scope>IDENTIFICATION</scope>
</reference>